<dbReference type="Gene3D" id="1.10.238.10">
    <property type="entry name" value="EF-hand"/>
    <property type="match status" value="2"/>
</dbReference>
<evidence type="ECO:0000313" key="5">
    <source>
        <dbReference type="Proteomes" id="UP000663829"/>
    </source>
</evidence>
<dbReference type="InterPro" id="IPR001192">
    <property type="entry name" value="PI-PLC_fam"/>
</dbReference>
<dbReference type="InterPro" id="IPR002048">
    <property type="entry name" value="EF_hand_dom"/>
</dbReference>
<dbReference type="GO" id="GO:0004435">
    <property type="term" value="F:phosphatidylinositol-4,5-bisphosphate phospholipase C activity"/>
    <property type="evidence" value="ECO:0007669"/>
    <property type="project" value="TreeGrafter"/>
</dbReference>
<dbReference type="PANTHER" id="PTHR10336">
    <property type="entry name" value="PHOSPHOINOSITIDE-SPECIFIC PHOSPHOLIPASE C FAMILY PROTEIN"/>
    <property type="match status" value="1"/>
</dbReference>
<evidence type="ECO:0000313" key="3">
    <source>
        <dbReference type="EMBL" id="CAF0934589.1"/>
    </source>
</evidence>
<dbReference type="InterPro" id="IPR011992">
    <property type="entry name" value="EF-hand-dom_pair"/>
</dbReference>
<proteinExistence type="predicted"/>
<evidence type="ECO:0000259" key="2">
    <source>
        <dbReference type="PROSITE" id="PS50222"/>
    </source>
</evidence>
<accession>A0A814BWT6</accession>
<evidence type="ECO:0000256" key="1">
    <source>
        <dbReference type="ARBA" id="ARBA00022837"/>
    </source>
</evidence>
<evidence type="ECO:0000313" key="4">
    <source>
        <dbReference type="EMBL" id="CAF3712030.1"/>
    </source>
</evidence>
<dbReference type="PROSITE" id="PS50222">
    <property type="entry name" value="EF_HAND_2"/>
    <property type="match status" value="1"/>
</dbReference>
<feature type="domain" description="EF-hand" evidence="2">
    <location>
        <begin position="165"/>
        <end position="200"/>
    </location>
</feature>
<dbReference type="InterPro" id="IPR018247">
    <property type="entry name" value="EF_Hand_1_Ca_BS"/>
</dbReference>
<dbReference type="Pfam" id="PF13499">
    <property type="entry name" value="EF-hand_7"/>
    <property type="match status" value="1"/>
</dbReference>
<comment type="caution">
    <text evidence="3">The sequence shown here is derived from an EMBL/GenBank/DDBJ whole genome shotgun (WGS) entry which is preliminary data.</text>
</comment>
<dbReference type="PROSITE" id="PS00018">
    <property type="entry name" value="EF_HAND_1"/>
    <property type="match status" value="1"/>
</dbReference>
<protein>
    <recommendedName>
        <fullName evidence="2">EF-hand domain-containing protein</fullName>
    </recommendedName>
</protein>
<dbReference type="SMART" id="SM00054">
    <property type="entry name" value="EFh"/>
    <property type="match status" value="2"/>
</dbReference>
<keyword evidence="5" id="KW-1185">Reference proteome</keyword>
<sequence length="279" mass="31638">MTSSQPSKISTTILAAAVPINPSEVSRNSSDMLQYLKTGSKLIKHTATGKTNPRQYYLLKSEDIVSCDEPDTLFTKSTNYLINAIDEIRCGYNSSTFKTLLQNKLVHKDNVIELNEEFHSKRFLAAQDVPSWIINHFYSADKDGSGTLTKQECQRLLTDVLNTKMSNSLFQTMFKQADVSGEGLLNQEEFIVFFKTLTRRQDLFTIMQNHVQNGESMTSDTIKMSAQELTNFLLTVERVSHLIEFDIVEDRAIKLIQQFEVDVAFKSQGFLSIDGGYDQ</sequence>
<keyword evidence="1" id="KW-0106">Calcium</keyword>
<dbReference type="AlphaFoldDB" id="A0A814BWT6"/>
<gene>
    <name evidence="3" type="ORF">GPM918_LOCUS10371</name>
    <name evidence="4" type="ORF">SRO942_LOCUS10371</name>
</gene>
<reference evidence="3" key="1">
    <citation type="submission" date="2021-02" db="EMBL/GenBank/DDBJ databases">
        <authorList>
            <person name="Nowell W R."/>
        </authorList>
    </citation>
    <scope>NUCLEOTIDE SEQUENCE</scope>
</reference>
<dbReference type="Proteomes" id="UP000681722">
    <property type="component" value="Unassembled WGS sequence"/>
</dbReference>
<dbReference type="SUPFAM" id="SSF47473">
    <property type="entry name" value="EF-hand"/>
    <property type="match status" value="1"/>
</dbReference>
<dbReference type="OrthoDB" id="26525at2759"/>
<dbReference type="Proteomes" id="UP000663829">
    <property type="component" value="Unassembled WGS sequence"/>
</dbReference>
<dbReference type="InterPro" id="IPR011993">
    <property type="entry name" value="PH-like_dom_sf"/>
</dbReference>
<dbReference type="EMBL" id="CAJNOQ010002038">
    <property type="protein sequence ID" value="CAF0934589.1"/>
    <property type="molecule type" value="Genomic_DNA"/>
</dbReference>
<dbReference type="GO" id="GO:0035556">
    <property type="term" value="P:intracellular signal transduction"/>
    <property type="evidence" value="ECO:0007669"/>
    <property type="project" value="InterPro"/>
</dbReference>
<organism evidence="3 5">
    <name type="scientific">Didymodactylos carnosus</name>
    <dbReference type="NCBI Taxonomy" id="1234261"/>
    <lineage>
        <taxon>Eukaryota</taxon>
        <taxon>Metazoa</taxon>
        <taxon>Spiralia</taxon>
        <taxon>Gnathifera</taxon>
        <taxon>Rotifera</taxon>
        <taxon>Eurotatoria</taxon>
        <taxon>Bdelloidea</taxon>
        <taxon>Philodinida</taxon>
        <taxon>Philodinidae</taxon>
        <taxon>Didymodactylos</taxon>
    </lineage>
</organism>
<name>A0A814BWT6_9BILA</name>
<dbReference type="EMBL" id="CAJOBC010002037">
    <property type="protein sequence ID" value="CAF3712030.1"/>
    <property type="molecule type" value="Genomic_DNA"/>
</dbReference>
<dbReference type="Gene3D" id="2.30.29.30">
    <property type="entry name" value="Pleckstrin-homology domain (PH domain)/Phosphotyrosine-binding domain (PTB)"/>
    <property type="match status" value="1"/>
</dbReference>
<dbReference type="GO" id="GO:0005509">
    <property type="term" value="F:calcium ion binding"/>
    <property type="evidence" value="ECO:0007669"/>
    <property type="project" value="InterPro"/>
</dbReference>